<comment type="caution">
    <text evidence="1">The sequence shown here is derived from an EMBL/GenBank/DDBJ whole genome shotgun (WGS) entry which is preliminary data.</text>
</comment>
<evidence type="ECO:0000313" key="2">
    <source>
        <dbReference type="Proteomes" id="UP001172911"/>
    </source>
</evidence>
<sequence>MNIKLTDEEFINIVNAVNVARKFYEENNMMNLAKKYEQLDEFLLVTSSITFEVGPGLTESGRKSLEEIIKRRKQAEIDESKVIEFPSLQE</sequence>
<reference evidence="1" key="1">
    <citation type="journal article" date="2023" name="J. Hazard. Mater.">
        <title>Anaerobic biodegradation of pyrene and benzo[a]pyrene by a new sulfate-reducing Desulforamulus aquiferis strain DSA.</title>
        <authorList>
            <person name="Zhang Z."/>
            <person name="Sun J."/>
            <person name="Gong X."/>
            <person name="Wang C."/>
            <person name="Wang H."/>
        </authorList>
    </citation>
    <scope>NUCLEOTIDE SEQUENCE</scope>
    <source>
        <strain evidence="1">DSA</strain>
    </source>
</reference>
<gene>
    <name evidence="1" type="ORF">P6N53_11720</name>
</gene>
<proteinExistence type="predicted"/>
<keyword evidence="2" id="KW-1185">Reference proteome</keyword>
<accession>A0AAW7ZFE2</accession>
<dbReference type="RefSeq" id="WP_304543320.1">
    <property type="nucleotide sequence ID" value="NZ_JARPTC010000017.1"/>
</dbReference>
<organism evidence="1 2">
    <name type="scientific">Desulforamulus aquiferis</name>
    <dbReference type="NCBI Taxonomy" id="1397668"/>
    <lineage>
        <taxon>Bacteria</taxon>
        <taxon>Bacillati</taxon>
        <taxon>Bacillota</taxon>
        <taxon>Clostridia</taxon>
        <taxon>Eubacteriales</taxon>
        <taxon>Peptococcaceae</taxon>
        <taxon>Desulforamulus</taxon>
    </lineage>
</organism>
<dbReference type="AlphaFoldDB" id="A0AAW7ZFE2"/>
<dbReference type="Proteomes" id="UP001172911">
    <property type="component" value="Unassembled WGS sequence"/>
</dbReference>
<dbReference type="EMBL" id="JARPTC010000017">
    <property type="protein sequence ID" value="MDO7787889.1"/>
    <property type="molecule type" value="Genomic_DNA"/>
</dbReference>
<protein>
    <submittedName>
        <fullName evidence="1">Uncharacterized protein</fullName>
    </submittedName>
</protein>
<evidence type="ECO:0000313" key="1">
    <source>
        <dbReference type="EMBL" id="MDO7787889.1"/>
    </source>
</evidence>
<reference evidence="1" key="2">
    <citation type="submission" date="2023-03" db="EMBL/GenBank/DDBJ databases">
        <authorList>
            <person name="Zhang Z."/>
        </authorList>
    </citation>
    <scope>NUCLEOTIDE SEQUENCE</scope>
    <source>
        <strain evidence="1">DSA</strain>
    </source>
</reference>
<name>A0AAW7ZFE2_9FIRM</name>